<sequence>MFIAFQNVSSIVRSGKVLSSSAAMFSKKNFLQRSEIPSYHFQKSLRRLPIPKLSDTCNRFVIKIIYSFHFIIRFTSSLLTIVNL</sequence>
<dbReference type="Proteomes" id="UP000095283">
    <property type="component" value="Unplaced"/>
</dbReference>
<evidence type="ECO:0000313" key="2">
    <source>
        <dbReference type="Proteomes" id="UP000095283"/>
    </source>
</evidence>
<dbReference type="InterPro" id="IPR042572">
    <property type="entry name" value="Carn_acyl_trans_N"/>
</dbReference>
<keyword evidence="1" id="KW-0808">Transferase</keyword>
<dbReference type="GO" id="GO:0016746">
    <property type="term" value="F:acyltransferase activity"/>
    <property type="evidence" value="ECO:0007669"/>
    <property type="project" value="UniProtKB-KW"/>
</dbReference>
<dbReference type="SUPFAM" id="SSF52777">
    <property type="entry name" value="CoA-dependent acyltransferases"/>
    <property type="match status" value="1"/>
</dbReference>
<dbReference type="AlphaFoldDB" id="A0A1I7XC49"/>
<proteinExistence type="predicted"/>
<dbReference type="Gene3D" id="1.10.275.20">
    <property type="entry name" value="Choline/Carnitine o-acyltransferase"/>
    <property type="match status" value="1"/>
</dbReference>
<organism evidence="2 3">
    <name type="scientific">Heterorhabditis bacteriophora</name>
    <name type="common">Entomopathogenic nematode worm</name>
    <dbReference type="NCBI Taxonomy" id="37862"/>
    <lineage>
        <taxon>Eukaryota</taxon>
        <taxon>Metazoa</taxon>
        <taxon>Ecdysozoa</taxon>
        <taxon>Nematoda</taxon>
        <taxon>Chromadorea</taxon>
        <taxon>Rhabditida</taxon>
        <taxon>Rhabditina</taxon>
        <taxon>Rhabditomorpha</taxon>
        <taxon>Strongyloidea</taxon>
        <taxon>Heterorhabditidae</taxon>
        <taxon>Heterorhabditis</taxon>
    </lineage>
</organism>
<keyword evidence="1" id="KW-0012">Acyltransferase</keyword>
<evidence type="ECO:0000256" key="1">
    <source>
        <dbReference type="ARBA" id="ARBA00023315"/>
    </source>
</evidence>
<dbReference type="WBParaSite" id="Hba_15212">
    <property type="protein sequence ID" value="Hba_15212"/>
    <property type="gene ID" value="Hba_15212"/>
</dbReference>
<name>A0A1I7XC49_HETBA</name>
<accession>A0A1I7XC49</accession>
<reference evidence="3" key="1">
    <citation type="submission" date="2016-11" db="UniProtKB">
        <authorList>
            <consortium name="WormBaseParasite"/>
        </authorList>
    </citation>
    <scope>IDENTIFICATION</scope>
</reference>
<evidence type="ECO:0000313" key="3">
    <source>
        <dbReference type="WBParaSite" id="Hba_15212"/>
    </source>
</evidence>
<protein>
    <submittedName>
        <fullName evidence="3">Uncharacterized protein</fullName>
    </submittedName>
</protein>
<keyword evidence="2" id="KW-1185">Reference proteome</keyword>